<gene>
    <name evidence="2" type="ORF">FZEAL_726</name>
</gene>
<reference evidence="2" key="1">
    <citation type="journal article" date="2020" name="BMC Genomics">
        <title>Correction to: Identification and distribution of gene clusters required for synthesis of sphingolipid metabolism inhibitors in diverse species of the filamentous fungus Fusarium.</title>
        <authorList>
            <person name="Kim H.S."/>
            <person name="Lohmar J.M."/>
            <person name="Busman M."/>
            <person name="Brown D.W."/>
            <person name="Naumann T.A."/>
            <person name="Divon H.H."/>
            <person name="Lysoe E."/>
            <person name="Uhlig S."/>
            <person name="Proctor R.H."/>
        </authorList>
    </citation>
    <scope>NUCLEOTIDE SEQUENCE</scope>
    <source>
        <strain evidence="2">NRRL 22465</strain>
    </source>
</reference>
<keyword evidence="3" id="KW-1185">Reference proteome</keyword>
<sequence length="265" mass="30993">MASPWQWQCHRCQVMYNIAVTRRCLSCTATLSIGTSRSSPRRRRRRLRANKKTPNVEFDYDFWTIKNDWSRFRTAFVEDPAAWKRRSMRELGDSSGKERKVKRAQLEHERRLEITEERRRRFVRKTYNCEKDCDYPSQCHHERYRAFMSVSDADIEENLSDELVGKIIPPADGDLEEIAPICGILQPEIDTPEPVINTPKMDITTPEHVDETDDIIMAYEDREQDAWFTHSPRTPDSNDHSSSSSDEGDELKDQPNAARKGKKRA</sequence>
<evidence type="ECO:0000313" key="3">
    <source>
        <dbReference type="Proteomes" id="UP000635477"/>
    </source>
</evidence>
<dbReference type="AlphaFoldDB" id="A0A8H4XQL1"/>
<reference evidence="2" key="2">
    <citation type="submission" date="2020-05" db="EMBL/GenBank/DDBJ databases">
        <authorList>
            <person name="Kim H.-S."/>
            <person name="Proctor R.H."/>
            <person name="Brown D.W."/>
        </authorList>
    </citation>
    <scope>NUCLEOTIDE SEQUENCE</scope>
    <source>
        <strain evidence="2">NRRL 22465</strain>
    </source>
</reference>
<proteinExistence type="predicted"/>
<name>A0A8H4XQL1_9HYPO</name>
<comment type="caution">
    <text evidence="2">The sequence shown here is derived from an EMBL/GenBank/DDBJ whole genome shotgun (WGS) entry which is preliminary data.</text>
</comment>
<protein>
    <submittedName>
        <fullName evidence="2">Uncharacterized protein</fullName>
    </submittedName>
</protein>
<organism evidence="2 3">
    <name type="scientific">Fusarium zealandicum</name>
    <dbReference type="NCBI Taxonomy" id="1053134"/>
    <lineage>
        <taxon>Eukaryota</taxon>
        <taxon>Fungi</taxon>
        <taxon>Dikarya</taxon>
        <taxon>Ascomycota</taxon>
        <taxon>Pezizomycotina</taxon>
        <taxon>Sordariomycetes</taxon>
        <taxon>Hypocreomycetidae</taxon>
        <taxon>Hypocreales</taxon>
        <taxon>Nectriaceae</taxon>
        <taxon>Fusarium</taxon>
        <taxon>Fusarium staphyleae species complex</taxon>
    </lineage>
</organism>
<feature type="region of interest" description="Disordered" evidence="1">
    <location>
        <begin position="224"/>
        <end position="265"/>
    </location>
</feature>
<accession>A0A8H4XQL1</accession>
<evidence type="ECO:0000313" key="2">
    <source>
        <dbReference type="EMBL" id="KAF4983972.1"/>
    </source>
</evidence>
<dbReference type="Proteomes" id="UP000635477">
    <property type="component" value="Unassembled WGS sequence"/>
</dbReference>
<dbReference type="EMBL" id="JABEYC010000039">
    <property type="protein sequence ID" value="KAF4983972.1"/>
    <property type="molecule type" value="Genomic_DNA"/>
</dbReference>
<evidence type="ECO:0000256" key="1">
    <source>
        <dbReference type="SAM" id="MobiDB-lite"/>
    </source>
</evidence>
<dbReference type="OrthoDB" id="5396104at2759"/>